<organism evidence="1 2">
    <name type="scientific">Deinococcus arboris</name>
    <dbReference type="NCBI Taxonomy" id="2682977"/>
    <lineage>
        <taxon>Bacteria</taxon>
        <taxon>Thermotogati</taxon>
        <taxon>Deinococcota</taxon>
        <taxon>Deinococci</taxon>
        <taxon>Deinococcales</taxon>
        <taxon>Deinococcaceae</taxon>
        <taxon>Deinococcus</taxon>
    </lineage>
</organism>
<reference evidence="1 2" key="1">
    <citation type="submission" date="2019-12" db="EMBL/GenBank/DDBJ databases">
        <title>Deinococcus sp. HMF7620 Genome sequencing and assembly.</title>
        <authorList>
            <person name="Kang H."/>
            <person name="Kim H."/>
            <person name="Joh K."/>
        </authorList>
    </citation>
    <scope>NUCLEOTIDE SEQUENCE [LARGE SCALE GENOMIC DNA]</scope>
    <source>
        <strain evidence="1 2">HMF7620</strain>
    </source>
</reference>
<comment type="caution">
    <text evidence="1">The sequence shown here is derived from an EMBL/GenBank/DDBJ whole genome shotgun (WGS) entry which is preliminary data.</text>
</comment>
<sequence>MTRTPVPQAVAAPETEKRVNVALPASTHRALKIRAATEGCSVQDLADRAIQEFLGRPS</sequence>
<dbReference type="Proteomes" id="UP000483286">
    <property type="component" value="Unassembled WGS sequence"/>
</dbReference>
<dbReference type="AlphaFoldDB" id="A0A7C9HTK3"/>
<dbReference type="GO" id="GO:0006355">
    <property type="term" value="P:regulation of DNA-templated transcription"/>
    <property type="evidence" value="ECO:0007669"/>
    <property type="project" value="InterPro"/>
</dbReference>
<dbReference type="RefSeq" id="WP_157460673.1">
    <property type="nucleotide sequence ID" value="NZ_WQLB01000031.1"/>
</dbReference>
<keyword evidence="2" id="KW-1185">Reference proteome</keyword>
<evidence type="ECO:0000313" key="2">
    <source>
        <dbReference type="Proteomes" id="UP000483286"/>
    </source>
</evidence>
<dbReference type="Gene3D" id="1.10.1220.10">
    <property type="entry name" value="Met repressor-like"/>
    <property type="match status" value="1"/>
</dbReference>
<protein>
    <submittedName>
        <fullName evidence="1">Uncharacterized protein</fullName>
    </submittedName>
</protein>
<dbReference type="InterPro" id="IPR010985">
    <property type="entry name" value="Ribbon_hlx_hlx"/>
</dbReference>
<name>A0A7C9HTK3_9DEIO</name>
<accession>A0A7C9HTK3</accession>
<proteinExistence type="predicted"/>
<dbReference type="SUPFAM" id="SSF47598">
    <property type="entry name" value="Ribbon-helix-helix"/>
    <property type="match status" value="1"/>
</dbReference>
<dbReference type="InterPro" id="IPR013321">
    <property type="entry name" value="Arc_rbn_hlx_hlx"/>
</dbReference>
<dbReference type="EMBL" id="WQLB01000031">
    <property type="protein sequence ID" value="MVN88613.1"/>
    <property type="molecule type" value="Genomic_DNA"/>
</dbReference>
<evidence type="ECO:0000313" key="1">
    <source>
        <dbReference type="EMBL" id="MVN88613.1"/>
    </source>
</evidence>
<gene>
    <name evidence="1" type="ORF">GO986_17905</name>
</gene>